<keyword evidence="1" id="KW-0472">Membrane</keyword>
<dbReference type="Proteomes" id="UP000094385">
    <property type="component" value="Unassembled WGS sequence"/>
</dbReference>
<keyword evidence="1" id="KW-1133">Transmembrane helix</keyword>
<gene>
    <name evidence="2" type="ORF">LIPSTDRAFT_149591</name>
</gene>
<dbReference type="AlphaFoldDB" id="A0A1E3Q2E1"/>
<organism evidence="2 3">
    <name type="scientific">Lipomyces starkeyi NRRL Y-11557</name>
    <dbReference type="NCBI Taxonomy" id="675824"/>
    <lineage>
        <taxon>Eukaryota</taxon>
        <taxon>Fungi</taxon>
        <taxon>Dikarya</taxon>
        <taxon>Ascomycota</taxon>
        <taxon>Saccharomycotina</taxon>
        <taxon>Lipomycetes</taxon>
        <taxon>Lipomycetales</taxon>
        <taxon>Lipomycetaceae</taxon>
        <taxon>Lipomyces</taxon>
    </lineage>
</organism>
<reference evidence="2 3" key="1">
    <citation type="journal article" date="2016" name="Proc. Natl. Acad. Sci. U.S.A.">
        <title>Comparative genomics of biotechnologically important yeasts.</title>
        <authorList>
            <person name="Riley R."/>
            <person name="Haridas S."/>
            <person name="Wolfe K.H."/>
            <person name="Lopes M.R."/>
            <person name="Hittinger C.T."/>
            <person name="Goeker M."/>
            <person name="Salamov A.A."/>
            <person name="Wisecaver J.H."/>
            <person name="Long T.M."/>
            <person name="Calvey C.H."/>
            <person name="Aerts A.L."/>
            <person name="Barry K.W."/>
            <person name="Choi C."/>
            <person name="Clum A."/>
            <person name="Coughlan A.Y."/>
            <person name="Deshpande S."/>
            <person name="Douglass A.P."/>
            <person name="Hanson S.J."/>
            <person name="Klenk H.-P."/>
            <person name="LaButti K.M."/>
            <person name="Lapidus A."/>
            <person name="Lindquist E.A."/>
            <person name="Lipzen A.M."/>
            <person name="Meier-Kolthoff J.P."/>
            <person name="Ohm R.A."/>
            <person name="Otillar R.P."/>
            <person name="Pangilinan J.L."/>
            <person name="Peng Y."/>
            <person name="Rokas A."/>
            <person name="Rosa C.A."/>
            <person name="Scheuner C."/>
            <person name="Sibirny A.A."/>
            <person name="Slot J.C."/>
            <person name="Stielow J.B."/>
            <person name="Sun H."/>
            <person name="Kurtzman C.P."/>
            <person name="Blackwell M."/>
            <person name="Grigoriev I.V."/>
            <person name="Jeffries T.W."/>
        </authorList>
    </citation>
    <scope>NUCLEOTIDE SEQUENCE [LARGE SCALE GENOMIC DNA]</scope>
    <source>
        <strain evidence="2 3">NRRL Y-11557</strain>
    </source>
</reference>
<keyword evidence="1" id="KW-0812">Transmembrane</keyword>
<evidence type="ECO:0000313" key="3">
    <source>
        <dbReference type="Proteomes" id="UP000094385"/>
    </source>
</evidence>
<evidence type="ECO:0000313" key="2">
    <source>
        <dbReference type="EMBL" id="ODQ71187.1"/>
    </source>
</evidence>
<proteinExistence type="predicted"/>
<name>A0A1E3Q2E1_LIPST</name>
<evidence type="ECO:0000256" key="1">
    <source>
        <dbReference type="SAM" id="Phobius"/>
    </source>
</evidence>
<protein>
    <submittedName>
        <fullName evidence="2">Uncharacterized protein</fullName>
    </submittedName>
</protein>
<dbReference type="EMBL" id="KV454298">
    <property type="protein sequence ID" value="ODQ71187.1"/>
    <property type="molecule type" value="Genomic_DNA"/>
</dbReference>
<keyword evidence="3" id="KW-1185">Reference proteome</keyword>
<accession>A0A1E3Q2E1</accession>
<sequence length="79" mass="9304">MCFLYWHSFRIYSLSESVKVARIAQPILVLFDIIAFIKCLCHLLMLMILSFLLAVRMECTLTDARVLLRPQPQVWETPF</sequence>
<feature type="transmembrane region" description="Helical" evidence="1">
    <location>
        <begin position="27"/>
        <end position="55"/>
    </location>
</feature>